<gene>
    <name evidence="3" type="ORF">MKZ38_005785</name>
</gene>
<name>A0AAD5RJY6_9PEZI</name>
<dbReference type="EMBL" id="JAKWBI020000349">
    <property type="protein sequence ID" value="KAJ2896158.1"/>
    <property type="molecule type" value="Genomic_DNA"/>
</dbReference>
<evidence type="ECO:0000259" key="2">
    <source>
        <dbReference type="Pfam" id="PF01636"/>
    </source>
</evidence>
<feature type="chain" id="PRO_5041942663" evidence="1">
    <location>
        <begin position="25"/>
        <end position="581"/>
    </location>
</feature>
<evidence type="ECO:0000313" key="4">
    <source>
        <dbReference type="Proteomes" id="UP001201980"/>
    </source>
</evidence>
<dbReference type="SUPFAM" id="SSF56112">
    <property type="entry name" value="Protein kinase-like (PK-like)"/>
    <property type="match status" value="1"/>
</dbReference>
<proteinExistence type="predicted"/>
<dbReference type="InterPro" id="IPR011009">
    <property type="entry name" value="Kinase-like_dom_sf"/>
</dbReference>
<protein>
    <submittedName>
        <fullName evidence="3">Kinase-like protein</fullName>
    </submittedName>
</protein>
<evidence type="ECO:0000313" key="3">
    <source>
        <dbReference type="EMBL" id="KAJ2896158.1"/>
    </source>
</evidence>
<feature type="signal peptide" evidence="1">
    <location>
        <begin position="1"/>
        <end position="24"/>
    </location>
</feature>
<dbReference type="PANTHER" id="PTHR21310">
    <property type="entry name" value="AMINOGLYCOSIDE PHOSPHOTRANSFERASE-RELATED-RELATED"/>
    <property type="match status" value="1"/>
</dbReference>
<keyword evidence="1" id="KW-0732">Signal</keyword>
<organism evidence="3 4">
    <name type="scientific">Zalerion maritima</name>
    <dbReference type="NCBI Taxonomy" id="339359"/>
    <lineage>
        <taxon>Eukaryota</taxon>
        <taxon>Fungi</taxon>
        <taxon>Dikarya</taxon>
        <taxon>Ascomycota</taxon>
        <taxon>Pezizomycotina</taxon>
        <taxon>Sordariomycetes</taxon>
        <taxon>Lulworthiomycetidae</taxon>
        <taxon>Lulworthiales</taxon>
        <taxon>Lulworthiaceae</taxon>
        <taxon>Zalerion</taxon>
    </lineage>
</organism>
<dbReference type="InterPro" id="IPR051678">
    <property type="entry name" value="AGP_Transferase"/>
</dbReference>
<accession>A0AAD5RJY6</accession>
<dbReference type="GO" id="GO:0016301">
    <property type="term" value="F:kinase activity"/>
    <property type="evidence" value="ECO:0007669"/>
    <property type="project" value="UniProtKB-KW"/>
</dbReference>
<keyword evidence="3" id="KW-0418">Kinase</keyword>
<dbReference type="InterPro" id="IPR002575">
    <property type="entry name" value="Aminoglycoside_PTrfase"/>
</dbReference>
<dbReference type="AlphaFoldDB" id="A0AAD5RJY6"/>
<feature type="domain" description="Aminoglycoside phosphotransferase" evidence="2">
    <location>
        <begin position="500"/>
        <end position="544"/>
    </location>
</feature>
<sequence length="581" mass="65822">MASSASSLQTILVLFAFFPSTVTALHHQLLSSFLVLTSSSTAFLTPPACTLTLSTLSICDASTVQKNVFVEVEGVVFVNEMVRKLLFPDSFQLFRQLGIGVLRLYPGLFDLSLELLDRILLFVDHYSCRFLVGFGLLDFRSEAFNDAALLHDCPIQLPDEPCDLVDSVGCSANFSQESGLSIADLPAGGESDKITEDKGKYEEAAPHKRFSHICVPMGSWEEWFPGPRYSMPREEWDIYSRRSYMEFNKSKSKTYIVLSITPKKFGDIKIAPLTVAEGICLWLELKSMTHAAPLCTNSQTPHRTFSPILSSVDITIFVTQVFVAFRSVLSPQILLLCTRLIPGMAPVTNQMLNERREENCVSITLERKYFKVGRTWIKRSLRPSEWQINPYAGTLVVPRFGREKISNEAAAMEFIAENTDIPVPKLYCCFEDDGATYLVMEYVDGVNMSELEEEKRKVVEKELEVHLETLKTLKSRYWGGPSSIVIPPYRILCKTVRQAWKMKPRESEDLVFCHNDFSTHNVIVDPKTMKVNAIIDWEYAGFYPEEFEGMFFRRPGPSVALEGEDNDEDALLDIMIKNELK</sequence>
<dbReference type="Pfam" id="PF01636">
    <property type="entry name" value="APH"/>
    <property type="match status" value="1"/>
</dbReference>
<evidence type="ECO:0000256" key="1">
    <source>
        <dbReference type="SAM" id="SignalP"/>
    </source>
</evidence>
<reference evidence="3" key="1">
    <citation type="submission" date="2022-07" db="EMBL/GenBank/DDBJ databases">
        <title>Draft genome sequence of Zalerion maritima ATCC 34329, a (micro)plastics degrading marine fungus.</title>
        <authorList>
            <person name="Paco A."/>
            <person name="Goncalves M.F.M."/>
            <person name="Rocha-Santos T.A.P."/>
            <person name="Alves A."/>
        </authorList>
    </citation>
    <scope>NUCLEOTIDE SEQUENCE</scope>
    <source>
        <strain evidence="3">ATCC 34329</strain>
    </source>
</reference>
<dbReference type="Gene3D" id="3.30.200.20">
    <property type="entry name" value="Phosphorylase Kinase, domain 1"/>
    <property type="match status" value="1"/>
</dbReference>
<keyword evidence="3" id="KW-0808">Transferase</keyword>
<dbReference type="CDD" id="cd05120">
    <property type="entry name" value="APH_ChoK_like"/>
    <property type="match status" value="1"/>
</dbReference>
<dbReference type="Proteomes" id="UP001201980">
    <property type="component" value="Unassembled WGS sequence"/>
</dbReference>
<dbReference type="PANTHER" id="PTHR21310:SF15">
    <property type="entry name" value="AMINOGLYCOSIDE PHOSPHOTRANSFERASE DOMAIN-CONTAINING PROTEIN"/>
    <property type="match status" value="1"/>
</dbReference>
<keyword evidence="4" id="KW-1185">Reference proteome</keyword>
<dbReference type="Gene3D" id="3.90.1200.10">
    <property type="match status" value="1"/>
</dbReference>
<comment type="caution">
    <text evidence="3">The sequence shown here is derived from an EMBL/GenBank/DDBJ whole genome shotgun (WGS) entry which is preliminary data.</text>
</comment>